<dbReference type="RefSeq" id="WP_057763947.1">
    <property type="nucleotide sequence ID" value="NZ_AZDG01000002.1"/>
</dbReference>
<reference evidence="6 7" key="1">
    <citation type="journal article" date="2015" name="Genome Announc.">
        <title>Expanding the biotechnology potential of lactobacilli through comparative genomics of 213 strains and associated genera.</title>
        <authorList>
            <person name="Sun Z."/>
            <person name="Harris H.M."/>
            <person name="McCann A."/>
            <person name="Guo C."/>
            <person name="Argimon S."/>
            <person name="Zhang W."/>
            <person name="Yang X."/>
            <person name="Jeffery I.B."/>
            <person name="Cooney J.C."/>
            <person name="Kagawa T.F."/>
            <person name="Liu W."/>
            <person name="Song Y."/>
            <person name="Salvetti E."/>
            <person name="Wrobel A."/>
            <person name="Rasinkangas P."/>
            <person name="Parkhill J."/>
            <person name="Rea M.C."/>
            <person name="O'Sullivan O."/>
            <person name="Ritari J."/>
            <person name="Douillard F.P."/>
            <person name="Paul Ross R."/>
            <person name="Yang R."/>
            <person name="Briner A.E."/>
            <person name="Felis G.E."/>
            <person name="de Vos W.M."/>
            <person name="Barrangou R."/>
            <person name="Klaenhammer T.R."/>
            <person name="Caufield P.W."/>
            <person name="Cui Y."/>
            <person name="Zhang H."/>
            <person name="O'Toole P.W."/>
        </authorList>
    </citation>
    <scope>NUCLEOTIDE SEQUENCE [LARGE SCALE GENOMIC DNA]</scope>
    <source>
        <strain evidence="6 7">DSM 20183</strain>
    </source>
</reference>
<dbReference type="AlphaFoldDB" id="A0A0R1J997"/>
<keyword evidence="3 5" id="KW-1133">Transmembrane helix</keyword>
<evidence type="ECO:0000256" key="4">
    <source>
        <dbReference type="ARBA" id="ARBA00023136"/>
    </source>
</evidence>
<dbReference type="GO" id="GO:0016020">
    <property type="term" value="C:membrane"/>
    <property type="evidence" value="ECO:0007669"/>
    <property type="project" value="UniProtKB-SubCell"/>
</dbReference>
<organism evidence="6 7">
    <name type="scientific">Companilactobacillus tucceti DSM 20183</name>
    <dbReference type="NCBI Taxonomy" id="1423811"/>
    <lineage>
        <taxon>Bacteria</taxon>
        <taxon>Bacillati</taxon>
        <taxon>Bacillota</taxon>
        <taxon>Bacilli</taxon>
        <taxon>Lactobacillales</taxon>
        <taxon>Lactobacillaceae</taxon>
        <taxon>Companilactobacillus</taxon>
    </lineage>
</organism>
<feature type="transmembrane region" description="Helical" evidence="5">
    <location>
        <begin position="6"/>
        <end position="27"/>
    </location>
</feature>
<comment type="subcellular location">
    <subcellularLocation>
        <location evidence="1">Membrane</location>
        <topology evidence="1">Multi-pass membrane protein</topology>
    </subcellularLocation>
</comment>
<evidence type="ECO:0000256" key="3">
    <source>
        <dbReference type="ARBA" id="ARBA00022989"/>
    </source>
</evidence>
<feature type="transmembrane region" description="Helical" evidence="5">
    <location>
        <begin position="34"/>
        <end position="53"/>
    </location>
</feature>
<keyword evidence="4 5" id="KW-0472">Membrane</keyword>
<comment type="caution">
    <text evidence="6">The sequence shown here is derived from an EMBL/GenBank/DDBJ whole genome shotgun (WGS) entry which is preliminary data.</text>
</comment>
<feature type="transmembrane region" description="Helical" evidence="5">
    <location>
        <begin position="76"/>
        <end position="95"/>
    </location>
</feature>
<gene>
    <name evidence="6" type="ORF">FC72_GL000870</name>
</gene>
<evidence type="ECO:0000313" key="6">
    <source>
        <dbReference type="EMBL" id="KRK65401.1"/>
    </source>
</evidence>
<sequence>MIMQFINNTFFGIFVSVVVYLIGLYLFNRFNNFFLFQPLFVGMILGIFVLWVLEHAMGVSSTLIYDAFWHGGKDNFIGANLLFWFLGPATISFAIPLYKRNDIVKDYWLEILLSLVVGLFISLIIIYYICRALNLSNSEIASLLPQSATTAIALPLSTSIGGIPAITAMTVILNSVIVLAIGDQLVKWLKLDTDPIGIGLGLGTSGHTIGSAKAVKLGSIEGAMASIAVIVVGIVTNIVVPLFARLIGLK</sequence>
<proteinExistence type="predicted"/>
<dbReference type="STRING" id="1423811.FC72_GL000870"/>
<protein>
    <submittedName>
        <fullName evidence="6">LrgB family protein</fullName>
    </submittedName>
</protein>
<dbReference type="Pfam" id="PF04172">
    <property type="entry name" value="LrgB"/>
    <property type="match status" value="1"/>
</dbReference>
<feature type="transmembrane region" description="Helical" evidence="5">
    <location>
        <begin position="223"/>
        <end position="244"/>
    </location>
</feature>
<dbReference type="PANTHER" id="PTHR30249">
    <property type="entry name" value="PUTATIVE SEROTONIN TRANSPORTER"/>
    <property type="match status" value="1"/>
</dbReference>
<evidence type="ECO:0000256" key="5">
    <source>
        <dbReference type="SAM" id="Phobius"/>
    </source>
</evidence>
<dbReference type="PANTHER" id="PTHR30249:SF0">
    <property type="entry name" value="PLASTIDAL GLYCOLATE_GLYCERATE TRANSLOCATOR 1, CHLOROPLASTIC"/>
    <property type="match status" value="1"/>
</dbReference>
<dbReference type="OrthoDB" id="9811701at2"/>
<evidence type="ECO:0000256" key="2">
    <source>
        <dbReference type="ARBA" id="ARBA00022692"/>
    </source>
</evidence>
<keyword evidence="2 5" id="KW-0812">Transmembrane</keyword>
<feature type="transmembrane region" description="Helical" evidence="5">
    <location>
        <begin position="160"/>
        <end position="181"/>
    </location>
</feature>
<dbReference type="EMBL" id="AZDG01000002">
    <property type="protein sequence ID" value="KRK65401.1"/>
    <property type="molecule type" value="Genomic_DNA"/>
</dbReference>
<name>A0A0R1J997_9LACO</name>
<evidence type="ECO:0000256" key="1">
    <source>
        <dbReference type="ARBA" id="ARBA00004141"/>
    </source>
</evidence>
<dbReference type="Proteomes" id="UP000050929">
    <property type="component" value="Unassembled WGS sequence"/>
</dbReference>
<keyword evidence="7" id="KW-1185">Reference proteome</keyword>
<feature type="transmembrane region" description="Helical" evidence="5">
    <location>
        <begin position="107"/>
        <end position="129"/>
    </location>
</feature>
<dbReference type="InterPro" id="IPR007300">
    <property type="entry name" value="CidB/LrgB"/>
</dbReference>
<accession>A0A0R1J997</accession>
<evidence type="ECO:0000313" key="7">
    <source>
        <dbReference type="Proteomes" id="UP000050929"/>
    </source>
</evidence>
<dbReference type="PATRIC" id="fig|1423811.3.peg.882"/>